<dbReference type="Pfam" id="PF14384">
    <property type="entry name" value="BrnA_antitoxin"/>
    <property type="match status" value="1"/>
</dbReference>
<keyword evidence="2" id="KW-1185">Reference proteome</keyword>
<proteinExistence type="predicted"/>
<reference evidence="1 2" key="1">
    <citation type="submission" date="2019-01" db="EMBL/GenBank/DDBJ databases">
        <title>Sphingorhabdus lacus sp.nov., isolated from an oligotrophic freshwater lake.</title>
        <authorList>
            <person name="Park M."/>
        </authorList>
    </citation>
    <scope>NUCLEOTIDE SEQUENCE [LARGE SCALE GENOMIC DNA]</scope>
    <source>
        <strain evidence="1 2">IMCC26285</strain>
    </source>
</reference>
<organism evidence="1 2">
    <name type="scientific">Sphingorhabdus profundilacus</name>
    <dbReference type="NCBI Taxonomy" id="2509718"/>
    <lineage>
        <taxon>Bacteria</taxon>
        <taxon>Pseudomonadati</taxon>
        <taxon>Pseudomonadota</taxon>
        <taxon>Alphaproteobacteria</taxon>
        <taxon>Sphingomonadales</taxon>
        <taxon>Sphingomonadaceae</taxon>
        <taxon>Sphingorhabdus</taxon>
    </lineage>
</organism>
<gene>
    <name evidence="1" type="ORF">EUU23_12525</name>
</gene>
<dbReference type="Proteomes" id="UP000471147">
    <property type="component" value="Unassembled WGS sequence"/>
</dbReference>
<evidence type="ECO:0008006" key="3">
    <source>
        <dbReference type="Google" id="ProtNLM"/>
    </source>
</evidence>
<dbReference type="OrthoDB" id="361944at2"/>
<evidence type="ECO:0000313" key="1">
    <source>
        <dbReference type="EMBL" id="MVZ98519.1"/>
    </source>
</evidence>
<name>A0A6I4M039_9SPHN</name>
<comment type="caution">
    <text evidence="1">The sequence shown here is derived from an EMBL/GenBank/DDBJ whole genome shotgun (WGS) entry which is preliminary data.</text>
</comment>
<dbReference type="InterPro" id="IPR025528">
    <property type="entry name" value="BrnA_antitoxin"/>
</dbReference>
<dbReference type="RefSeq" id="WP_160354416.1">
    <property type="nucleotide sequence ID" value="NZ_SDWJ01000002.1"/>
</dbReference>
<dbReference type="EMBL" id="SDWJ01000002">
    <property type="protein sequence ID" value="MVZ98519.1"/>
    <property type="molecule type" value="Genomic_DNA"/>
</dbReference>
<sequence>MSKKKYSADDLAAVSDNPEWTADDFAKAVPFDQAFPDLAATIRGRGEQKAPTKVSTTIRLSRDVIDHFRTTGTGWQARIDKALKEWIAAH</sequence>
<protein>
    <recommendedName>
        <fullName evidence="3">BrnA antitoxin family protein</fullName>
    </recommendedName>
</protein>
<accession>A0A6I4M039</accession>
<evidence type="ECO:0000313" key="2">
    <source>
        <dbReference type="Proteomes" id="UP000471147"/>
    </source>
</evidence>
<dbReference type="AlphaFoldDB" id="A0A6I4M039"/>